<feature type="domain" description="DUF7795" evidence="2">
    <location>
        <begin position="227"/>
        <end position="333"/>
    </location>
</feature>
<dbReference type="Pfam" id="PF25071">
    <property type="entry name" value="DUF7795"/>
    <property type="match status" value="1"/>
</dbReference>
<sequence length="434" mass="49615">MYLDIRESSVIIRDASNRRTPKLYKLGLADSLFENSDRIVSIWLEGRGIGIALLAALHRLSSISEASRFSIGVVVERNFRYFAFVIVQFEREMLGYDRDDYGQLGDEYEDYEDDEDGEEYEGEEEDQKPTKEALAYLELRQHLKEQLRKKKSSSSLANSSNKKKLPYDNFESFVGPSQPVIAERVIQESKLLLETKHLTSNATNSVHHNKKSSGSTSAGSKSVSNFEFKDKVINLFKDFMARLDNFDELVATGSTLLVDFQQGLEFLRRPRIEETSDLVKNIIRGNETKRVKSYVEAGCLNADDGRRNISKCKNVLNELECLLEDVNGALQTAMGNLPNFQDDSFKDKLNEEACNGDKEEFTSSHPKRNEVTNYVVMMGVIYSMVKQDYMMQERIVSALNLKSSSGELESYCLMWSLRPFINNEIMDYAWKLIP</sequence>
<evidence type="ECO:0000313" key="4">
    <source>
        <dbReference type="Proteomes" id="UP000290289"/>
    </source>
</evidence>
<evidence type="ECO:0000259" key="2">
    <source>
        <dbReference type="Pfam" id="PF25071"/>
    </source>
</evidence>
<protein>
    <recommendedName>
        <fullName evidence="2">DUF7795 domain-containing protein</fullName>
    </recommendedName>
</protein>
<dbReference type="AlphaFoldDB" id="A0A498HTW5"/>
<dbReference type="EMBL" id="RDQH01000341">
    <property type="protein sequence ID" value="RXH73714.1"/>
    <property type="molecule type" value="Genomic_DNA"/>
</dbReference>
<organism evidence="3 4">
    <name type="scientific">Malus domestica</name>
    <name type="common">Apple</name>
    <name type="synonym">Pyrus malus</name>
    <dbReference type="NCBI Taxonomy" id="3750"/>
    <lineage>
        <taxon>Eukaryota</taxon>
        <taxon>Viridiplantae</taxon>
        <taxon>Streptophyta</taxon>
        <taxon>Embryophyta</taxon>
        <taxon>Tracheophyta</taxon>
        <taxon>Spermatophyta</taxon>
        <taxon>Magnoliopsida</taxon>
        <taxon>eudicotyledons</taxon>
        <taxon>Gunneridae</taxon>
        <taxon>Pentapetalae</taxon>
        <taxon>rosids</taxon>
        <taxon>fabids</taxon>
        <taxon>Rosales</taxon>
        <taxon>Rosaceae</taxon>
        <taxon>Amygdaloideae</taxon>
        <taxon>Maleae</taxon>
        <taxon>Malus</taxon>
    </lineage>
</organism>
<dbReference type="PANTHER" id="PTHR35305">
    <property type="entry name" value="FAD-BINDING PROTEIN"/>
    <property type="match status" value="1"/>
</dbReference>
<gene>
    <name evidence="3" type="ORF">DVH24_016536</name>
</gene>
<comment type="caution">
    <text evidence="3">The sequence shown here is derived from an EMBL/GenBank/DDBJ whole genome shotgun (WGS) entry which is preliminary data.</text>
</comment>
<dbReference type="STRING" id="3750.A0A498HTW5"/>
<proteinExistence type="predicted"/>
<feature type="compositionally biased region" description="Low complexity" evidence="1">
    <location>
        <begin position="212"/>
        <end position="222"/>
    </location>
</feature>
<dbReference type="Proteomes" id="UP000290289">
    <property type="component" value="Chromosome 15"/>
</dbReference>
<evidence type="ECO:0000313" key="3">
    <source>
        <dbReference type="EMBL" id="RXH73714.1"/>
    </source>
</evidence>
<reference evidence="3 4" key="1">
    <citation type="submission" date="2018-10" db="EMBL/GenBank/DDBJ databases">
        <title>A high-quality apple genome assembly.</title>
        <authorList>
            <person name="Hu J."/>
        </authorList>
    </citation>
    <scope>NUCLEOTIDE SEQUENCE [LARGE SCALE GENOMIC DNA]</scope>
    <source>
        <strain evidence="4">cv. HFTH1</strain>
        <tissue evidence="3">Young leaf</tissue>
    </source>
</reference>
<feature type="region of interest" description="Disordered" evidence="1">
    <location>
        <begin position="202"/>
        <end position="222"/>
    </location>
</feature>
<dbReference type="InterPro" id="IPR056697">
    <property type="entry name" value="DUF7795"/>
</dbReference>
<keyword evidence="4" id="KW-1185">Reference proteome</keyword>
<dbReference type="PANTHER" id="PTHR35305:SF2">
    <property type="entry name" value="FAD-BINDING PROTEIN"/>
    <property type="match status" value="1"/>
</dbReference>
<name>A0A498HTW5_MALDO</name>
<evidence type="ECO:0000256" key="1">
    <source>
        <dbReference type="SAM" id="MobiDB-lite"/>
    </source>
</evidence>
<accession>A0A498HTW5</accession>